<organism evidence="2 3">
    <name type="scientific">Paeniglutamicibacter kerguelensis</name>
    <dbReference type="NCBI Taxonomy" id="254788"/>
    <lineage>
        <taxon>Bacteria</taxon>
        <taxon>Bacillati</taxon>
        <taxon>Actinomycetota</taxon>
        <taxon>Actinomycetes</taxon>
        <taxon>Micrococcales</taxon>
        <taxon>Micrococcaceae</taxon>
        <taxon>Paeniglutamicibacter</taxon>
    </lineage>
</organism>
<protein>
    <submittedName>
        <fullName evidence="2">Uncharacterized protein</fullName>
    </submittedName>
</protein>
<sequence>MKEHRVRRLPAIGGHTPVGMPTQADAARTLPGDRIGDLVEQISEPGAART</sequence>
<evidence type="ECO:0000256" key="1">
    <source>
        <dbReference type="SAM" id="MobiDB-lite"/>
    </source>
</evidence>
<dbReference type="Proteomes" id="UP001296993">
    <property type="component" value="Unassembled WGS sequence"/>
</dbReference>
<dbReference type="EMBL" id="JAGIOF010000001">
    <property type="protein sequence ID" value="MBP2386212.1"/>
    <property type="molecule type" value="Genomic_DNA"/>
</dbReference>
<keyword evidence="3" id="KW-1185">Reference proteome</keyword>
<evidence type="ECO:0000313" key="2">
    <source>
        <dbReference type="EMBL" id="MBP2386212.1"/>
    </source>
</evidence>
<name>A0ABS4XCL3_9MICC</name>
<proteinExistence type="predicted"/>
<dbReference type="RefSeq" id="WP_209997159.1">
    <property type="nucleotide sequence ID" value="NZ_BAAAJY010000019.1"/>
</dbReference>
<gene>
    <name evidence="2" type="ORF">JOF47_001723</name>
</gene>
<feature type="region of interest" description="Disordered" evidence="1">
    <location>
        <begin position="1"/>
        <end position="22"/>
    </location>
</feature>
<evidence type="ECO:0000313" key="3">
    <source>
        <dbReference type="Proteomes" id="UP001296993"/>
    </source>
</evidence>
<comment type="caution">
    <text evidence="2">The sequence shown here is derived from an EMBL/GenBank/DDBJ whole genome shotgun (WGS) entry which is preliminary data.</text>
</comment>
<accession>A0ABS4XCL3</accession>
<reference evidence="2 3" key="1">
    <citation type="submission" date="2021-03" db="EMBL/GenBank/DDBJ databases">
        <title>Sequencing the genomes of 1000 actinobacteria strains.</title>
        <authorList>
            <person name="Klenk H.-P."/>
        </authorList>
    </citation>
    <scope>NUCLEOTIDE SEQUENCE [LARGE SCALE GENOMIC DNA]</scope>
    <source>
        <strain evidence="2 3">DSM 15797</strain>
    </source>
</reference>